<dbReference type="RefSeq" id="WP_073122002.1">
    <property type="nucleotide sequence ID" value="NZ_FRAA01000003.1"/>
</dbReference>
<name>A0A1M6PXS8_REIAG</name>
<accession>A0A1M6PXS8</accession>
<sequence>MSQQVCHIKWNADGLIVDGQQADLLPHEGGLKELLAAYYKSLGLNYPKFHKMDNLSKLGVLGVAMLSAQYDLSAYADDAIAMHFQNASASLDTDWVHQQNINEGKAASPANFVYTLPNIVLGEIAIRNKWYGENLFVVADSFDLERWMKTNQVLFDQNKAEAVLGGWVEVLEEKFELELYFVVKQ</sequence>
<evidence type="ECO:0000313" key="1">
    <source>
        <dbReference type="EMBL" id="SHK12666.1"/>
    </source>
</evidence>
<evidence type="ECO:0000313" key="2">
    <source>
        <dbReference type="Proteomes" id="UP000184474"/>
    </source>
</evidence>
<organism evidence="1 2">
    <name type="scientific">Reichenbachiella agariperforans</name>
    <dbReference type="NCBI Taxonomy" id="156994"/>
    <lineage>
        <taxon>Bacteria</taxon>
        <taxon>Pseudomonadati</taxon>
        <taxon>Bacteroidota</taxon>
        <taxon>Cytophagia</taxon>
        <taxon>Cytophagales</taxon>
        <taxon>Reichenbachiellaceae</taxon>
        <taxon>Reichenbachiella</taxon>
    </lineage>
</organism>
<dbReference type="STRING" id="156994.SAMN04488028_10384"/>
<dbReference type="EMBL" id="FRAA01000003">
    <property type="protein sequence ID" value="SHK12666.1"/>
    <property type="molecule type" value="Genomic_DNA"/>
</dbReference>
<keyword evidence="2" id="KW-1185">Reference proteome</keyword>
<gene>
    <name evidence="1" type="ORF">SAMN04488028_10384</name>
</gene>
<proteinExistence type="predicted"/>
<protein>
    <recommendedName>
        <fullName evidence="3">3-oxoacyl-ACP synthase</fullName>
    </recommendedName>
</protein>
<dbReference type="Proteomes" id="UP000184474">
    <property type="component" value="Unassembled WGS sequence"/>
</dbReference>
<dbReference type="AlphaFoldDB" id="A0A1M6PXS8"/>
<reference evidence="2" key="1">
    <citation type="submission" date="2016-11" db="EMBL/GenBank/DDBJ databases">
        <authorList>
            <person name="Varghese N."/>
            <person name="Submissions S."/>
        </authorList>
    </citation>
    <scope>NUCLEOTIDE SEQUENCE [LARGE SCALE GENOMIC DNA]</scope>
    <source>
        <strain evidence="2">DSM 26134</strain>
    </source>
</reference>
<evidence type="ECO:0008006" key="3">
    <source>
        <dbReference type="Google" id="ProtNLM"/>
    </source>
</evidence>